<evidence type="ECO:0000259" key="2">
    <source>
        <dbReference type="PROSITE" id="PS50102"/>
    </source>
</evidence>
<dbReference type="PROSITE" id="PS50102">
    <property type="entry name" value="RRM"/>
    <property type="match status" value="1"/>
</dbReference>
<keyword evidence="1" id="KW-0694">RNA-binding</keyword>
<dbReference type="Gene3D" id="3.30.70.330">
    <property type="match status" value="1"/>
</dbReference>
<evidence type="ECO:0000313" key="3">
    <source>
        <dbReference type="EMBL" id="GAU36164.1"/>
    </source>
</evidence>
<dbReference type="Pfam" id="PF00076">
    <property type="entry name" value="RRM_1"/>
    <property type="match status" value="1"/>
</dbReference>
<feature type="domain" description="RRM" evidence="2">
    <location>
        <begin position="18"/>
        <end position="65"/>
    </location>
</feature>
<evidence type="ECO:0000313" key="4">
    <source>
        <dbReference type="Proteomes" id="UP000242715"/>
    </source>
</evidence>
<dbReference type="EMBL" id="DF973620">
    <property type="protein sequence ID" value="GAU36164.1"/>
    <property type="molecule type" value="Genomic_DNA"/>
</dbReference>
<dbReference type="InterPro" id="IPR012677">
    <property type="entry name" value="Nucleotide-bd_a/b_plait_sf"/>
</dbReference>
<accession>A0A2Z6MU51</accession>
<dbReference type="SUPFAM" id="SSF54928">
    <property type="entry name" value="RNA-binding domain, RBD"/>
    <property type="match status" value="1"/>
</dbReference>
<dbReference type="PANTHER" id="PTHR15592">
    <property type="entry name" value="MATRIN 3/NUCLEAR PROTEIN 220-RELATED"/>
    <property type="match status" value="1"/>
</dbReference>
<keyword evidence="4" id="KW-1185">Reference proteome</keyword>
<dbReference type="GO" id="GO:0003723">
    <property type="term" value="F:RNA binding"/>
    <property type="evidence" value="ECO:0007669"/>
    <property type="project" value="UniProtKB-UniRule"/>
</dbReference>
<reference evidence="4" key="1">
    <citation type="journal article" date="2017" name="Front. Plant Sci.">
        <title>Climate Clever Clovers: New Paradigm to Reduce the Environmental Footprint of Ruminants by Breeding Low Methanogenic Forages Utilizing Haplotype Variation.</title>
        <authorList>
            <person name="Kaur P."/>
            <person name="Appels R."/>
            <person name="Bayer P.E."/>
            <person name="Keeble-Gagnere G."/>
            <person name="Wang J."/>
            <person name="Hirakawa H."/>
            <person name="Shirasawa K."/>
            <person name="Vercoe P."/>
            <person name="Stefanova K."/>
            <person name="Durmic Z."/>
            <person name="Nichols P."/>
            <person name="Revell C."/>
            <person name="Isobe S.N."/>
            <person name="Edwards D."/>
            <person name="Erskine W."/>
        </authorList>
    </citation>
    <scope>NUCLEOTIDE SEQUENCE [LARGE SCALE GENOMIC DNA]</scope>
    <source>
        <strain evidence="4">cv. Daliak</strain>
    </source>
</reference>
<dbReference type="InterPro" id="IPR000504">
    <property type="entry name" value="RRM_dom"/>
</dbReference>
<organism evidence="3 4">
    <name type="scientific">Trifolium subterraneum</name>
    <name type="common">Subterranean clover</name>
    <dbReference type="NCBI Taxonomy" id="3900"/>
    <lineage>
        <taxon>Eukaryota</taxon>
        <taxon>Viridiplantae</taxon>
        <taxon>Streptophyta</taxon>
        <taxon>Embryophyta</taxon>
        <taxon>Tracheophyta</taxon>
        <taxon>Spermatophyta</taxon>
        <taxon>Magnoliopsida</taxon>
        <taxon>eudicotyledons</taxon>
        <taxon>Gunneridae</taxon>
        <taxon>Pentapetalae</taxon>
        <taxon>rosids</taxon>
        <taxon>fabids</taxon>
        <taxon>Fabales</taxon>
        <taxon>Fabaceae</taxon>
        <taxon>Papilionoideae</taxon>
        <taxon>50 kb inversion clade</taxon>
        <taxon>NPAAA clade</taxon>
        <taxon>Hologalegina</taxon>
        <taxon>IRL clade</taxon>
        <taxon>Trifolieae</taxon>
        <taxon>Trifolium</taxon>
    </lineage>
</organism>
<name>A0A2Z6MU51_TRISU</name>
<dbReference type="AlphaFoldDB" id="A0A2Z6MU51"/>
<sequence length="65" mass="7439">MSSSNHQQQFRYTQTPSKVLHFRNLPWECSDEELADICSPFGKVVNTKCNVGANRNQAFVEFGFV</sequence>
<gene>
    <name evidence="3" type="ORF">TSUD_275230</name>
</gene>
<dbReference type="InterPro" id="IPR035979">
    <property type="entry name" value="RBD_domain_sf"/>
</dbReference>
<proteinExistence type="predicted"/>
<evidence type="ECO:0000256" key="1">
    <source>
        <dbReference type="PROSITE-ProRule" id="PRU00176"/>
    </source>
</evidence>
<dbReference type="Proteomes" id="UP000242715">
    <property type="component" value="Unassembled WGS sequence"/>
</dbReference>
<dbReference type="OrthoDB" id="296632at2759"/>
<protein>
    <recommendedName>
        <fullName evidence="2">RRM domain-containing protein</fullName>
    </recommendedName>
</protein>